<dbReference type="Proteomes" id="UP000092731">
    <property type="component" value="Unassembled WGS sequence"/>
</dbReference>
<reference evidence="3" key="1">
    <citation type="submission" date="2016-05" db="EMBL/GenBank/DDBJ databases">
        <title>Draft genome sequences of four strains of Ehrlichia ruminantium, a tick-borne pathogen of ruminants, isolated from Zimbabwe, The Gambia and Ghana.</title>
        <authorList>
            <person name="Nakao R."/>
            <person name="Jongejan F."/>
            <person name="Sugimoto C."/>
        </authorList>
    </citation>
    <scope>NUCLEOTIDE SEQUENCE [LARGE SCALE GENOMIC DNA]</scope>
    <source>
        <strain evidence="3">Pokoase 417</strain>
    </source>
</reference>
<feature type="non-terminal residue" evidence="2">
    <location>
        <position position="1"/>
    </location>
</feature>
<sequence>TFLKYKIVCSITAEVLINCIKICLFSYFKVCIIIMYVFVGFINL</sequence>
<proteinExistence type="predicted"/>
<evidence type="ECO:0000313" key="3">
    <source>
        <dbReference type="Proteomes" id="UP000092731"/>
    </source>
</evidence>
<feature type="transmembrane region" description="Helical" evidence="1">
    <location>
        <begin position="22"/>
        <end position="42"/>
    </location>
</feature>
<gene>
    <name evidence="2" type="ORF">EHRUM3_07290</name>
</gene>
<name>A0A170T0G0_EHRRU</name>
<accession>A0A170T0G0</accession>
<keyword evidence="1" id="KW-1133">Transmembrane helix</keyword>
<protein>
    <submittedName>
        <fullName evidence="2">Uncharacterized protein</fullName>
    </submittedName>
</protein>
<dbReference type="EMBL" id="BDDM01000226">
    <property type="protein sequence ID" value="GAT78504.1"/>
    <property type="molecule type" value="Genomic_DNA"/>
</dbReference>
<evidence type="ECO:0000313" key="2">
    <source>
        <dbReference type="EMBL" id="GAT78504.1"/>
    </source>
</evidence>
<comment type="caution">
    <text evidence="2">The sequence shown here is derived from an EMBL/GenBank/DDBJ whole genome shotgun (WGS) entry which is preliminary data.</text>
</comment>
<evidence type="ECO:0000256" key="1">
    <source>
        <dbReference type="SAM" id="Phobius"/>
    </source>
</evidence>
<organism evidence="2 3">
    <name type="scientific">Ehrlichia ruminantium</name>
    <name type="common">heartwater rickettsia</name>
    <name type="synonym">Cowdria ruminantium</name>
    <dbReference type="NCBI Taxonomy" id="779"/>
    <lineage>
        <taxon>Bacteria</taxon>
        <taxon>Pseudomonadati</taxon>
        <taxon>Pseudomonadota</taxon>
        <taxon>Alphaproteobacteria</taxon>
        <taxon>Rickettsiales</taxon>
        <taxon>Anaplasmataceae</taxon>
        <taxon>Ehrlichia</taxon>
    </lineage>
</organism>
<dbReference type="AlphaFoldDB" id="A0A170T0G0"/>
<keyword evidence="1" id="KW-0472">Membrane</keyword>
<keyword evidence="1" id="KW-0812">Transmembrane</keyword>